<evidence type="ECO:0000313" key="2">
    <source>
        <dbReference type="Proteomes" id="UP001174691"/>
    </source>
</evidence>
<name>A0AA38W025_9PEZI</name>
<proteinExistence type="predicted"/>
<accession>A0AA38W025</accession>
<dbReference type="AlphaFoldDB" id="A0AA38W025"/>
<dbReference type="EMBL" id="JANBVN010000013">
    <property type="protein sequence ID" value="KAJ9162305.1"/>
    <property type="molecule type" value="Genomic_DNA"/>
</dbReference>
<sequence length="156" mass="17963">MRWYPFMRDKQELGLMGLLVLLDHCGPIPESILTTTKSWSPQDYLIRRRLVEQGFLVHCVVKGEQDSEPMWCINPDISRDVRDNTLDMLVGHSMLGGILRDVVLRIMCHHTGPDTDDIVVAKIGRLVRLYYCYVDRHEAAKLADYLGPWIARNAAR</sequence>
<organism evidence="1 2">
    <name type="scientific">Coniochaeta hoffmannii</name>
    <dbReference type="NCBI Taxonomy" id="91930"/>
    <lineage>
        <taxon>Eukaryota</taxon>
        <taxon>Fungi</taxon>
        <taxon>Dikarya</taxon>
        <taxon>Ascomycota</taxon>
        <taxon>Pezizomycotina</taxon>
        <taxon>Sordariomycetes</taxon>
        <taxon>Sordariomycetidae</taxon>
        <taxon>Coniochaetales</taxon>
        <taxon>Coniochaetaceae</taxon>
        <taxon>Coniochaeta</taxon>
    </lineage>
</organism>
<dbReference type="Proteomes" id="UP001174691">
    <property type="component" value="Unassembled WGS sequence"/>
</dbReference>
<keyword evidence="2" id="KW-1185">Reference proteome</keyword>
<reference evidence="1" key="1">
    <citation type="submission" date="2022-07" db="EMBL/GenBank/DDBJ databases">
        <title>Fungi with potential for degradation of polypropylene.</title>
        <authorList>
            <person name="Gostincar C."/>
        </authorList>
    </citation>
    <scope>NUCLEOTIDE SEQUENCE</scope>
    <source>
        <strain evidence="1">EXF-13287</strain>
    </source>
</reference>
<comment type="caution">
    <text evidence="1">The sequence shown here is derived from an EMBL/GenBank/DDBJ whole genome shotgun (WGS) entry which is preliminary data.</text>
</comment>
<protein>
    <submittedName>
        <fullName evidence="1">Uncharacterized protein</fullName>
    </submittedName>
</protein>
<evidence type="ECO:0000313" key="1">
    <source>
        <dbReference type="EMBL" id="KAJ9162305.1"/>
    </source>
</evidence>
<gene>
    <name evidence="1" type="ORF">NKR19_g1421</name>
</gene>